<evidence type="ECO:0000256" key="5">
    <source>
        <dbReference type="SAM" id="SignalP"/>
    </source>
</evidence>
<evidence type="ECO:0000313" key="9">
    <source>
        <dbReference type="Proteomes" id="UP001054889"/>
    </source>
</evidence>
<feature type="region of interest" description="Disordered" evidence="4">
    <location>
        <begin position="32"/>
        <end position="54"/>
    </location>
</feature>
<accession>A0AAV5DC30</accession>
<feature type="compositionally biased region" description="Basic and acidic residues" evidence="4">
    <location>
        <begin position="97"/>
        <end position="109"/>
    </location>
</feature>
<proteinExistence type="predicted"/>
<evidence type="ECO:0000259" key="6">
    <source>
        <dbReference type="Pfam" id="PF11904"/>
    </source>
</evidence>
<dbReference type="PANTHER" id="PTHR12447">
    <property type="entry name" value="ANKYRIN REPEAT DOMAIN-CONTAINING PROTEIN 13"/>
    <property type="match status" value="1"/>
</dbReference>
<evidence type="ECO:0000256" key="4">
    <source>
        <dbReference type="SAM" id="MobiDB-lite"/>
    </source>
</evidence>
<feature type="compositionally biased region" description="Polar residues" evidence="4">
    <location>
        <begin position="42"/>
        <end position="54"/>
    </location>
</feature>
<keyword evidence="5" id="KW-0732">Signal</keyword>
<feature type="signal peptide" evidence="5">
    <location>
        <begin position="1"/>
        <end position="16"/>
    </location>
</feature>
<dbReference type="EMBL" id="BQKI01000014">
    <property type="protein sequence ID" value="GJN07647.1"/>
    <property type="molecule type" value="Genomic_DNA"/>
</dbReference>
<feature type="region of interest" description="Disordered" evidence="4">
    <location>
        <begin position="68"/>
        <end position="118"/>
    </location>
</feature>
<gene>
    <name evidence="8" type="primary">ga25492</name>
    <name evidence="7" type="synonym">ga25431</name>
    <name evidence="7" type="ORF">PR202_ga25431</name>
    <name evidence="8" type="ORF">PR202_ga25492</name>
</gene>
<evidence type="ECO:0000256" key="2">
    <source>
        <dbReference type="ARBA" id="ARBA00022737"/>
    </source>
</evidence>
<keyword evidence="3" id="KW-0472">Membrane</keyword>
<evidence type="ECO:0000256" key="3">
    <source>
        <dbReference type="ARBA" id="ARBA00023136"/>
    </source>
</evidence>
<reference evidence="8" key="1">
    <citation type="journal article" date="2018" name="DNA Res.">
        <title>Multiple hybrid de novo genome assembly of finger millet, an orphan allotetraploid crop.</title>
        <authorList>
            <person name="Hatakeyama M."/>
            <person name="Aluri S."/>
            <person name="Balachadran M.T."/>
            <person name="Sivarajan S.R."/>
            <person name="Patrignani A."/>
            <person name="Gruter S."/>
            <person name="Poveda L."/>
            <person name="Shimizu-Inatsugi R."/>
            <person name="Baeten J."/>
            <person name="Francoijs K.J."/>
            <person name="Nataraja K.N."/>
            <person name="Reddy Y.A.N."/>
            <person name="Phadnis S."/>
            <person name="Ravikumar R.L."/>
            <person name="Schlapbach R."/>
            <person name="Sreeman S.M."/>
            <person name="Shimizu K.K."/>
        </authorList>
    </citation>
    <scope>NUCLEOTIDE SEQUENCE</scope>
</reference>
<name>A0AAV5DC30_ELECO</name>
<dbReference type="InterPro" id="IPR055285">
    <property type="entry name" value="ANKRD13_C"/>
</dbReference>
<evidence type="ECO:0000313" key="8">
    <source>
        <dbReference type="EMBL" id="GJN07647.1"/>
    </source>
</evidence>
<dbReference type="GO" id="GO:0005737">
    <property type="term" value="C:cytoplasm"/>
    <property type="evidence" value="ECO:0007669"/>
    <property type="project" value="TreeGrafter"/>
</dbReference>
<feature type="chain" id="PRO_5044714597" description="Ankyrin repeat domain-containing protein" evidence="5">
    <location>
        <begin position="17"/>
        <end position="118"/>
    </location>
</feature>
<dbReference type="Proteomes" id="UP001054889">
    <property type="component" value="Unassembled WGS sequence"/>
</dbReference>
<dbReference type="GO" id="GO:0012505">
    <property type="term" value="C:endomembrane system"/>
    <property type="evidence" value="ECO:0007669"/>
    <property type="project" value="UniProtKB-SubCell"/>
</dbReference>
<keyword evidence="9" id="KW-1185">Reference proteome</keyword>
<evidence type="ECO:0000313" key="7">
    <source>
        <dbReference type="EMBL" id="GJN07589.1"/>
    </source>
</evidence>
<feature type="domain" description="Ankyrin repeat" evidence="6">
    <location>
        <begin position="9"/>
        <end position="93"/>
    </location>
</feature>
<sequence>MCFYMFLLVAIPVVPTIRVLVTFTKFEELQPLEEFTTPPSSPDNSKSPAVQPSSGSWIQWIKAPYRQNFSTAPGPSSRVEDIQDPFAIPSDYTWTTPEEKKKKTQENKNKSKKGRNGA</sequence>
<dbReference type="Pfam" id="PF11904">
    <property type="entry name" value="ANKRD13_C"/>
    <property type="match status" value="1"/>
</dbReference>
<keyword evidence="2" id="KW-0677">Repeat</keyword>
<evidence type="ECO:0000256" key="1">
    <source>
        <dbReference type="ARBA" id="ARBA00004308"/>
    </source>
</evidence>
<dbReference type="InterPro" id="IPR021832">
    <property type="entry name" value="ANKRD13"/>
</dbReference>
<reference evidence="8" key="2">
    <citation type="submission" date="2021-12" db="EMBL/GenBank/DDBJ databases">
        <title>Resequencing data analysis of finger millet.</title>
        <authorList>
            <person name="Hatakeyama M."/>
            <person name="Aluri S."/>
            <person name="Balachadran M.T."/>
            <person name="Sivarajan S.R."/>
            <person name="Poveda L."/>
            <person name="Shimizu-Inatsugi R."/>
            <person name="Schlapbach R."/>
            <person name="Sreeman S.M."/>
            <person name="Shimizu K.K."/>
        </authorList>
    </citation>
    <scope>NUCLEOTIDE SEQUENCE</scope>
</reference>
<dbReference type="PANTHER" id="PTHR12447:SF35">
    <property type="entry name" value="ANKYRIN REPEAT FAMILY PROTEIN"/>
    <property type="match status" value="1"/>
</dbReference>
<comment type="caution">
    <text evidence="8">The sequence shown here is derived from an EMBL/GenBank/DDBJ whole genome shotgun (WGS) entry which is preliminary data.</text>
</comment>
<organism evidence="8 9">
    <name type="scientific">Eleusine coracana subsp. coracana</name>
    <dbReference type="NCBI Taxonomy" id="191504"/>
    <lineage>
        <taxon>Eukaryota</taxon>
        <taxon>Viridiplantae</taxon>
        <taxon>Streptophyta</taxon>
        <taxon>Embryophyta</taxon>
        <taxon>Tracheophyta</taxon>
        <taxon>Spermatophyta</taxon>
        <taxon>Magnoliopsida</taxon>
        <taxon>Liliopsida</taxon>
        <taxon>Poales</taxon>
        <taxon>Poaceae</taxon>
        <taxon>PACMAD clade</taxon>
        <taxon>Chloridoideae</taxon>
        <taxon>Cynodonteae</taxon>
        <taxon>Eleusininae</taxon>
        <taxon>Eleusine</taxon>
    </lineage>
</organism>
<protein>
    <recommendedName>
        <fullName evidence="6">Ankyrin repeat domain-containing protein</fullName>
    </recommendedName>
</protein>
<dbReference type="EMBL" id="BQKI01000014">
    <property type="protein sequence ID" value="GJN07589.1"/>
    <property type="molecule type" value="Genomic_DNA"/>
</dbReference>
<comment type="subcellular location">
    <subcellularLocation>
        <location evidence="1">Endomembrane system</location>
    </subcellularLocation>
</comment>
<dbReference type="AlphaFoldDB" id="A0AAV5DC30"/>